<dbReference type="Gene3D" id="2.40.30.170">
    <property type="match status" value="1"/>
</dbReference>
<dbReference type="SUPFAM" id="SSF111369">
    <property type="entry name" value="HlyD-like secretion proteins"/>
    <property type="match status" value="1"/>
</dbReference>
<organism evidence="10 11">
    <name type="scientific">Vogesella indigofera</name>
    <name type="common">Pseudomonas indigofera</name>
    <dbReference type="NCBI Taxonomy" id="45465"/>
    <lineage>
        <taxon>Bacteria</taxon>
        <taxon>Pseudomonadati</taxon>
        <taxon>Pseudomonadota</taxon>
        <taxon>Betaproteobacteria</taxon>
        <taxon>Neisseriales</taxon>
        <taxon>Chromobacteriaceae</taxon>
        <taxon>Vogesella</taxon>
    </lineage>
</organism>
<dbReference type="Proteomes" id="UP000279384">
    <property type="component" value="Unassembled WGS sequence"/>
</dbReference>
<dbReference type="InterPro" id="IPR006143">
    <property type="entry name" value="RND_pump_MFP"/>
</dbReference>
<keyword evidence="5" id="KW-0472">Membrane</keyword>
<evidence type="ECO:0000256" key="3">
    <source>
        <dbReference type="ARBA" id="ARBA00022475"/>
    </source>
</evidence>
<reference evidence="10 11" key="1">
    <citation type="submission" date="2018-10" db="EMBL/GenBank/DDBJ databases">
        <title>Genomic Encyclopedia of Type Strains, Phase IV (KMG-IV): sequencing the most valuable type-strain genomes for metagenomic binning, comparative biology and taxonomic classification.</title>
        <authorList>
            <person name="Goeker M."/>
        </authorList>
    </citation>
    <scope>NUCLEOTIDE SEQUENCE [LARGE SCALE GENOMIC DNA]</scope>
    <source>
        <strain evidence="10 11">DSM 3303</strain>
    </source>
</reference>
<dbReference type="GO" id="GO:1990281">
    <property type="term" value="C:efflux pump complex"/>
    <property type="evidence" value="ECO:0007669"/>
    <property type="project" value="TreeGrafter"/>
</dbReference>
<evidence type="ECO:0000256" key="6">
    <source>
        <dbReference type="SAM" id="Coils"/>
    </source>
</evidence>
<gene>
    <name evidence="10" type="ORF">C8E02_0438</name>
</gene>
<dbReference type="PANTHER" id="PTHR30469">
    <property type="entry name" value="MULTIDRUG RESISTANCE PROTEIN MDTA"/>
    <property type="match status" value="1"/>
</dbReference>
<name>A0A495BK94_VOGIN</name>
<protein>
    <submittedName>
        <fullName evidence="10">Multidrug efflux system membrane fusion protein</fullName>
    </submittedName>
</protein>
<evidence type="ECO:0000256" key="4">
    <source>
        <dbReference type="ARBA" id="ARBA00022519"/>
    </source>
</evidence>
<evidence type="ECO:0000259" key="9">
    <source>
        <dbReference type="Pfam" id="PF25944"/>
    </source>
</evidence>
<dbReference type="Gene3D" id="2.40.420.20">
    <property type="match status" value="1"/>
</dbReference>
<dbReference type="RefSeq" id="WP_120809472.1">
    <property type="nucleotide sequence ID" value="NZ_RBID01000006.1"/>
</dbReference>
<dbReference type="Pfam" id="PF25917">
    <property type="entry name" value="BSH_RND"/>
    <property type="match status" value="1"/>
</dbReference>
<feature type="domain" description="Multidrug resistance protein MdtA-like alpha-helical hairpin" evidence="7">
    <location>
        <begin position="106"/>
        <end position="174"/>
    </location>
</feature>
<evidence type="ECO:0000256" key="2">
    <source>
        <dbReference type="ARBA" id="ARBA00009477"/>
    </source>
</evidence>
<evidence type="ECO:0000313" key="10">
    <source>
        <dbReference type="EMBL" id="RKQ61954.1"/>
    </source>
</evidence>
<dbReference type="AlphaFoldDB" id="A0A495BK94"/>
<dbReference type="PANTHER" id="PTHR30469:SF36">
    <property type="entry name" value="BLL3903 PROTEIN"/>
    <property type="match status" value="1"/>
</dbReference>
<sequence>MKHKPLLAVAVITALGGAIWWQQGANSSAPADAARGKRATSVELSPVSSAPASIRLSTNGNVTALDRLELRPQDSGVIAAIRVREGQQVVVGEVLVQLDAAAERAELAKARAALAANQAQLNIARRELSRSQELKQQQFISQSALDTVQARVESLAANLAADRAQIDAVQVQLARKTLRAPVAGQVGAISLSPGALVQPSMAPPLLTITRVAPVAVSFYLAERQLPVVRQAQAQAPLTVYALNEADGSCHQGQLSFIDSAVDSSNGNVLLKAQFANAGKALWPGQFVRVTLDAGHYRDAVALPVAALITGPDGQFTYGVGKDNKVRRLPLTLLAVQDEQAIVRGVAPGTAVISSGGQNVRPGETVTVARAKPRAAKAAVQPETVASCPLPAANVGRTAEASAAAGAAP</sequence>
<keyword evidence="6" id="KW-0175">Coiled coil</keyword>
<feature type="domain" description="Multidrug resistance protein MdtA-like barrel-sandwich hybrid" evidence="8">
    <location>
        <begin position="69"/>
        <end position="208"/>
    </location>
</feature>
<comment type="subcellular location">
    <subcellularLocation>
        <location evidence="1">Cell membrane</location>
    </subcellularLocation>
</comment>
<evidence type="ECO:0000259" key="7">
    <source>
        <dbReference type="Pfam" id="PF25876"/>
    </source>
</evidence>
<evidence type="ECO:0000256" key="1">
    <source>
        <dbReference type="ARBA" id="ARBA00004236"/>
    </source>
</evidence>
<dbReference type="EMBL" id="RBID01000006">
    <property type="protein sequence ID" value="RKQ61954.1"/>
    <property type="molecule type" value="Genomic_DNA"/>
</dbReference>
<dbReference type="NCBIfam" id="TIGR01730">
    <property type="entry name" value="RND_mfp"/>
    <property type="match status" value="1"/>
</dbReference>
<dbReference type="InterPro" id="IPR058626">
    <property type="entry name" value="MdtA-like_b-barrel"/>
</dbReference>
<dbReference type="Pfam" id="PF25876">
    <property type="entry name" value="HH_MFP_RND"/>
    <property type="match status" value="1"/>
</dbReference>
<dbReference type="Pfam" id="PF25944">
    <property type="entry name" value="Beta-barrel_RND"/>
    <property type="match status" value="1"/>
</dbReference>
<keyword evidence="4" id="KW-0997">Cell inner membrane</keyword>
<dbReference type="Gene3D" id="1.10.287.470">
    <property type="entry name" value="Helix hairpin bin"/>
    <property type="match status" value="1"/>
</dbReference>
<dbReference type="GO" id="GO:0015562">
    <property type="term" value="F:efflux transmembrane transporter activity"/>
    <property type="evidence" value="ECO:0007669"/>
    <property type="project" value="TreeGrafter"/>
</dbReference>
<proteinExistence type="inferred from homology"/>
<accession>A0A495BK94</accession>
<dbReference type="Gene3D" id="2.40.50.100">
    <property type="match status" value="1"/>
</dbReference>
<feature type="domain" description="Multidrug resistance protein MdtA-like beta-barrel" evidence="9">
    <location>
        <begin position="213"/>
        <end position="294"/>
    </location>
</feature>
<keyword evidence="3" id="KW-1003">Cell membrane</keyword>
<comment type="similarity">
    <text evidence="2">Belongs to the membrane fusion protein (MFP) (TC 8.A.1) family.</text>
</comment>
<evidence type="ECO:0000259" key="8">
    <source>
        <dbReference type="Pfam" id="PF25917"/>
    </source>
</evidence>
<evidence type="ECO:0000313" key="11">
    <source>
        <dbReference type="Proteomes" id="UP000279384"/>
    </source>
</evidence>
<feature type="coiled-coil region" evidence="6">
    <location>
        <begin position="98"/>
        <end position="127"/>
    </location>
</feature>
<evidence type="ECO:0000256" key="5">
    <source>
        <dbReference type="ARBA" id="ARBA00023136"/>
    </source>
</evidence>
<comment type="caution">
    <text evidence="10">The sequence shown here is derived from an EMBL/GenBank/DDBJ whole genome shotgun (WGS) entry which is preliminary data.</text>
</comment>
<dbReference type="InterPro" id="IPR058625">
    <property type="entry name" value="MdtA-like_BSH"/>
</dbReference>
<dbReference type="InterPro" id="IPR058624">
    <property type="entry name" value="MdtA-like_HH"/>
</dbReference>